<accession>A0A1Z5S5Q0</accession>
<keyword evidence="1" id="KW-0732">Signal</keyword>
<dbReference type="Proteomes" id="UP000000768">
    <property type="component" value="Chromosome 1"/>
</dbReference>
<protein>
    <recommendedName>
        <fullName evidence="4">Embryo surrounding factor 1 brassicaceae domain-containing protein</fullName>
    </recommendedName>
</protein>
<reference evidence="3" key="2">
    <citation type="journal article" date="2018" name="Plant J.">
        <title>The Sorghum bicolor reference genome: improved assembly, gene annotations, a transcriptome atlas, and signatures of genome organization.</title>
        <authorList>
            <person name="McCormick R.F."/>
            <person name="Truong S.K."/>
            <person name="Sreedasyam A."/>
            <person name="Jenkins J."/>
            <person name="Shu S."/>
            <person name="Sims D."/>
            <person name="Kennedy M."/>
            <person name="Amirebrahimi M."/>
            <person name="Weers B.D."/>
            <person name="McKinley B."/>
            <person name="Mattison A."/>
            <person name="Morishige D.T."/>
            <person name="Grimwood J."/>
            <person name="Schmutz J."/>
            <person name="Mullet J.E."/>
        </authorList>
    </citation>
    <scope>NUCLEOTIDE SEQUENCE [LARGE SCALE GENOMIC DNA]</scope>
    <source>
        <strain evidence="3">cv. BTx623</strain>
    </source>
</reference>
<dbReference type="AlphaFoldDB" id="A0A1Z5S5Q0"/>
<evidence type="ECO:0000313" key="3">
    <source>
        <dbReference type="Proteomes" id="UP000000768"/>
    </source>
</evidence>
<evidence type="ECO:0000313" key="2">
    <source>
        <dbReference type="EMBL" id="OQU91139.1"/>
    </source>
</evidence>
<dbReference type="InParanoid" id="A0A1Z5S5Q0"/>
<keyword evidence="3" id="KW-1185">Reference proteome</keyword>
<organism evidence="2 3">
    <name type="scientific">Sorghum bicolor</name>
    <name type="common">Sorghum</name>
    <name type="synonym">Sorghum vulgare</name>
    <dbReference type="NCBI Taxonomy" id="4558"/>
    <lineage>
        <taxon>Eukaryota</taxon>
        <taxon>Viridiplantae</taxon>
        <taxon>Streptophyta</taxon>
        <taxon>Embryophyta</taxon>
        <taxon>Tracheophyta</taxon>
        <taxon>Spermatophyta</taxon>
        <taxon>Magnoliopsida</taxon>
        <taxon>Liliopsida</taxon>
        <taxon>Poales</taxon>
        <taxon>Poaceae</taxon>
        <taxon>PACMAD clade</taxon>
        <taxon>Panicoideae</taxon>
        <taxon>Andropogonodae</taxon>
        <taxon>Andropogoneae</taxon>
        <taxon>Sorghinae</taxon>
        <taxon>Sorghum</taxon>
    </lineage>
</organism>
<evidence type="ECO:0000256" key="1">
    <source>
        <dbReference type="SAM" id="SignalP"/>
    </source>
</evidence>
<proteinExistence type="predicted"/>
<evidence type="ECO:0008006" key="4">
    <source>
        <dbReference type="Google" id="ProtNLM"/>
    </source>
</evidence>
<reference evidence="2 3" key="1">
    <citation type="journal article" date="2009" name="Nature">
        <title>The Sorghum bicolor genome and the diversification of grasses.</title>
        <authorList>
            <person name="Paterson A.H."/>
            <person name="Bowers J.E."/>
            <person name="Bruggmann R."/>
            <person name="Dubchak I."/>
            <person name="Grimwood J."/>
            <person name="Gundlach H."/>
            <person name="Haberer G."/>
            <person name="Hellsten U."/>
            <person name="Mitros T."/>
            <person name="Poliakov A."/>
            <person name="Schmutz J."/>
            <person name="Spannagl M."/>
            <person name="Tang H."/>
            <person name="Wang X."/>
            <person name="Wicker T."/>
            <person name="Bharti A.K."/>
            <person name="Chapman J."/>
            <person name="Feltus F.A."/>
            <person name="Gowik U."/>
            <person name="Grigoriev I.V."/>
            <person name="Lyons E."/>
            <person name="Maher C.A."/>
            <person name="Martis M."/>
            <person name="Narechania A."/>
            <person name="Otillar R.P."/>
            <person name="Penning B.W."/>
            <person name="Salamov A.A."/>
            <person name="Wang Y."/>
            <person name="Zhang L."/>
            <person name="Carpita N.C."/>
            <person name="Freeling M."/>
            <person name="Gingle A.R."/>
            <person name="Hash C.T."/>
            <person name="Keller B."/>
            <person name="Klein P."/>
            <person name="Kresovich S."/>
            <person name="McCann M.C."/>
            <person name="Ming R."/>
            <person name="Peterson D.G."/>
            <person name="Mehboob-ur-Rahman"/>
            <person name="Ware D."/>
            <person name="Westhoff P."/>
            <person name="Mayer K.F."/>
            <person name="Messing J."/>
            <person name="Rokhsar D.S."/>
        </authorList>
    </citation>
    <scope>NUCLEOTIDE SEQUENCE [LARGE SCALE GENOMIC DNA]</scope>
    <source>
        <strain evidence="3">cv. BTx623</strain>
    </source>
</reference>
<feature type="signal peptide" evidence="1">
    <location>
        <begin position="1"/>
        <end position="22"/>
    </location>
</feature>
<name>A0A1Z5S5Q0_SORBI</name>
<dbReference type="OMA" id="MEICRAN"/>
<gene>
    <name evidence="2" type="ORF">SORBI_3001G123650</name>
</gene>
<feature type="chain" id="PRO_5012261310" description="Embryo surrounding factor 1 brassicaceae domain-containing protein" evidence="1">
    <location>
        <begin position="23"/>
        <end position="105"/>
    </location>
</feature>
<dbReference type="Gramene" id="OQU91139">
    <property type="protein sequence ID" value="OQU91139"/>
    <property type="gene ID" value="SORBI_3001G123650"/>
</dbReference>
<sequence length="105" mass="11559">MVGVMAISLVVIMLHHAPVAQCRYQLQQTSLTITSDNSTSVDFTTTLHENKVVLIFCHATKCGSLSKLVDCYCCTMKKGVEEVCYDTMEICRANCPVCNPKCPPP</sequence>
<dbReference type="EMBL" id="CM000760">
    <property type="protein sequence ID" value="OQU91139.1"/>
    <property type="molecule type" value="Genomic_DNA"/>
</dbReference>